<dbReference type="PANTHER" id="PTHR43775">
    <property type="entry name" value="FATTY ACID SYNTHASE"/>
    <property type="match status" value="1"/>
</dbReference>
<dbReference type="GO" id="GO:0006633">
    <property type="term" value="P:fatty acid biosynthetic process"/>
    <property type="evidence" value="ECO:0007669"/>
    <property type="project" value="TreeGrafter"/>
</dbReference>
<name>A0A9X0DLL4_9HELO</name>
<dbReference type="Proteomes" id="UP001152300">
    <property type="component" value="Unassembled WGS sequence"/>
</dbReference>
<evidence type="ECO:0000259" key="3">
    <source>
        <dbReference type="SMART" id="SM00822"/>
    </source>
</evidence>
<evidence type="ECO:0000256" key="1">
    <source>
        <dbReference type="ARBA" id="ARBA00022450"/>
    </source>
</evidence>
<dbReference type="Pfam" id="PF08659">
    <property type="entry name" value="KR"/>
    <property type="match status" value="1"/>
</dbReference>
<dbReference type="PANTHER" id="PTHR43775:SF37">
    <property type="entry name" value="SI:DKEY-61P9.11"/>
    <property type="match status" value="1"/>
</dbReference>
<dbReference type="OrthoDB" id="3564941at2759"/>
<protein>
    <recommendedName>
        <fullName evidence="3">Ketoreductase domain-containing protein</fullName>
    </recommendedName>
</protein>
<keyword evidence="5" id="KW-1185">Reference proteome</keyword>
<organism evidence="4 5">
    <name type="scientific">Sclerotinia nivalis</name>
    <dbReference type="NCBI Taxonomy" id="352851"/>
    <lineage>
        <taxon>Eukaryota</taxon>
        <taxon>Fungi</taxon>
        <taxon>Dikarya</taxon>
        <taxon>Ascomycota</taxon>
        <taxon>Pezizomycotina</taxon>
        <taxon>Leotiomycetes</taxon>
        <taxon>Helotiales</taxon>
        <taxon>Sclerotiniaceae</taxon>
        <taxon>Sclerotinia</taxon>
    </lineage>
</organism>
<dbReference type="SMART" id="SM00822">
    <property type="entry name" value="PKS_KR"/>
    <property type="match status" value="1"/>
</dbReference>
<dbReference type="AlphaFoldDB" id="A0A9X0DLL4"/>
<keyword evidence="1" id="KW-0596">Phosphopantetheine</keyword>
<keyword evidence="2" id="KW-0597">Phosphoprotein</keyword>
<accession>A0A9X0DLL4</accession>
<dbReference type="GO" id="GO:0004312">
    <property type="term" value="F:fatty acid synthase activity"/>
    <property type="evidence" value="ECO:0007669"/>
    <property type="project" value="TreeGrafter"/>
</dbReference>
<feature type="domain" description="Ketoreductase" evidence="3">
    <location>
        <begin position="9"/>
        <end position="121"/>
    </location>
</feature>
<dbReference type="InterPro" id="IPR036291">
    <property type="entry name" value="NAD(P)-bd_dom_sf"/>
</dbReference>
<evidence type="ECO:0000256" key="2">
    <source>
        <dbReference type="ARBA" id="ARBA00022553"/>
    </source>
</evidence>
<gene>
    <name evidence="4" type="ORF">OCU04_004153</name>
</gene>
<dbReference type="InterPro" id="IPR050091">
    <property type="entry name" value="PKS_NRPS_Biosynth_Enz"/>
</dbReference>
<reference evidence="4" key="1">
    <citation type="submission" date="2022-11" db="EMBL/GenBank/DDBJ databases">
        <title>Genome Resource of Sclerotinia nivalis Strain SnTB1, a Plant Pathogen Isolated from American Ginseng.</title>
        <authorList>
            <person name="Fan S."/>
        </authorList>
    </citation>
    <scope>NUCLEOTIDE SEQUENCE</scope>
    <source>
        <strain evidence="4">SnTB1</strain>
    </source>
</reference>
<proteinExistence type="predicted"/>
<dbReference type="SUPFAM" id="SSF51735">
    <property type="entry name" value="NAD(P)-binding Rossmann-fold domains"/>
    <property type="match status" value="1"/>
</dbReference>
<dbReference type="EMBL" id="JAPEIS010000004">
    <property type="protein sequence ID" value="KAJ8066765.1"/>
    <property type="molecule type" value="Genomic_DNA"/>
</dbReference>
<evidence type="ECO:0000313" key="4">
    <source>
        <dbReference type="EMBL" id="KAJ8066765.1"/>
    </source>
</evidence>
<dbReference type="Gene3D" id="3.40.50.720">
    <property type="entry name" value="NAD(P)-binding Rossmann-like Domain"/>
    <property type="match status" value="1"/>
</dbReference>
<comment type="caution">
    <text evidence="4">The sequence shown here is derived from an EMBL/GenBank/DDBJ whole genome shotgun (WGS) entry which is preliminary data.</text>
</comment>
<dbReference type="InterPro" id="IPR057326">
    <property type="entry name" value="KR_dom"/>
</dbReference>
<sequence>MPLHLDGEASYLLTGGLGGLGKPIATWLVEHGARSLIFISRSAGKKVEDQEFFRELESSGCSVSTVAGFVESMEDVQKAIGLAPRRIAGVIHLAMILRVCFKSLLALLASSSGHPYTFREVQFD</sequence>
<dbReference type="InterPro" id="IPR013968">
    <property type="entry name" value="PKS_KR"/>
</dbReference>
<dbReference type="GO" id="GO:0044550">
    <property type="term" value="P:secondary metabolite biosynthetic process"/>
    <property type="evidence" value="ECO:0007669"/>
    <property type="project" value="TreeGrafter"/>
</dbReference>
<evidence type="ECO:0000313" key="5">
    <source>
        <dbReference type="Proteomes" id="UP001152300"/>
    </source>
</evidence>